<evidence type="ECO:0000313" key="2">
    <source>
        <dbReference type="Proteomes" id="UP000184342"/>
    </source>
</evidence>
<dbReference type="OrthoDB" id="2063031at2"/>
<sequence>MENLLKITTVPIAYELDVQSARLEYSGKRTQVEISRQKGGLTIHSRPARLKMDTFEARASLFPTPLQSAFKAAEKGKAAASEATARYAREGRLMLEARPGDDIFTQIDSGRNQKPAGEFMLGFLPTAGPNIEWSAPDLTMEYQMDKLNFDFKVSGGNFEFVPGDVKMKITQYPDVIIEYIGKPIYAPPSAAEKFSYLDATA</sequence>
<gene>
    <name evidence="1" type="ORF">SAMN02745691_01690</name>
</gene>
<dbReference type="EMBL" id="FQYT01000017">
    <property type="protein sequence ID" value="SHJ29939.1"/>
    <property type="molecule type" value="Genomic_DNA"/>
</dbReference>
<evidence type="ECO:0000313" key="1">
    <source>
        <dbReference type="EMBL" id="SHJ29939.1"/>
    </source>
</evidence>
<protein>
    <submittedName>
        <fullName evidence="1">Uncharacterized protein</fullName>
    </submittedName>
</protein>
<dbReference type="Pfam" id="PF20074">
    <property type="entry name" value="DUF6470"/>
    <property type="match status" value="1"/>
</dbReference>
<name>A0A1M6I663_9FIRM</name>
<dbReference type="RefSeq" id="WP_073993984.1">
    <property type="nucleotide sequence ID" value="NZ_FQYT01000017.1"/>
</dbReference>
<dbReference type="AlphaFoldDB" id="A0A1M6I663"/>
<accession>A0A1M6I663</accession>
<dbReference type="Proteomes" id="UP000184342">
    <property type="component" value="Unassembled WGS sequence"/>
</dbReference>
<dbReference type="InterPro" id="IPR045527">
    <property type="entry name" value="DUF6470"/>
</dbReference>
<dbReference type="STRING" id="1122934.SAMN02745691_01690"/>
<organism evidence="1 2">
    <name type="scientific">Parasporobacterium paucivorans DSM 15970</name>
    <dbReference type="NCBI Taxonomy" id="1122934"/>
    <lineage>
        <taxon>Bacteria</taxon>
        <taxon>Bacillati</taxon>
        <taxon>Bacillota</taxon>
        <taxon>Clostridia</taxon>
        <taxon>Lachnospirales</taxon>
        <taxon>Lachnospiraceae</taxon>
        <taxon>Parasporobacterium</taxon>
    </lineage>
</organism>
<reference evidence="1 2" key="1">
    <citation type="submission" date="2016-11" db="EMBL/GenBank/DDBJ databases">
        <authorList>
            <person name="Jaros S."/>
            <person name="Januszkiewicz K."/>
            <person name="Wedrychowicz H."/>
        </authorList>
    </citation>
    <scope>NUCLEOTIDE SEQUENCE [LARGE SCALE GENOMIC DNA]</scope>
    <source>
        <strain evidence="1 2">DSM 15970</strain>
    </source>
</reference>
<proteinExistence type="predicted"/>
<keyword evidence="2" id="KW-1185">Reference proteome</keyword>